<dbReference type="Proteomes" id="UP000007039">
    <property type="component" value="Chromosome"/>
</dbReference>
<evidence type="ECO:0000256" key="1">
    <source>
        <dbReference type="SAM" id="Phobius"/>
    </source>
</evidence>
<dbReference type="PANTHER" id="PTHR35867">
    <property type="entry name" value="PROTEIN RSEC"/>
    <property type="match status" value="1"/>
</dbReference>
<dbReference type="HOGENOM" id="CLU_124911_2_1_0"/>
<keyword evidence="3" id="KW-1185">Reference proteome</keyword>
<dbReference type="InterPro" id="IPR007359">
    <property type="entry name" value="SigmaE_reg_RseC_MucC"/>
</dbReference>
<sequence>MSERFENIGKVIKVYGGGKVDILVQQLSVCASCHASCSMAGEKAEKIFTVNTNLDLKEGDTVKVSIDNLSVKKSAIISYLIPTAILVLFATILQYLGAKDILIAFSSLGVLVLYFLILKFILKNKQINITVEKIN</sequence>
<evidence type="ECO:0000313" key="3">
    <source>
        <dbReference type="Proteomes" id="UP000007039"/>
    </source>
</evidence>
<feature type="transmembrane region" description="Helical" evidence="1">
    <location>
        <begin position="76"/>
        <end position="95"/>
    </location>
</feature>
<accession>E4TI00</accession>
<dbReference type="AlphaFoldDB" id="E4TI00"/>
<dbReference type="RefSeq" id="WP_013451143.1">
    <property type="nucleotide sequence ID" value="NC_014758.1"/>
</dbReference>
<dbReference type="OrthoDB" id="1120636at2"/>
<feature type="transmembrane region" description="Helical" evidence="1">
    <location>
        <begin position="101"/>
        <end position="122"/>
    </location>
</feature>
<dbReference type="KEGG" id="cni:Calni_1019"/>
<name>E4TI00_CALNY</name>
<dbReference type="EMBL" id="CP002347">
    <property type="protein sequence ID" value="ADR18930.1"/>
    <property type="molecule type" value="Genomic_DNA"/>
</dbReference>
<dbReference type="Pfam" id="PF04246">
    <property type="entry name" value="RseC_MucC"/>
    <property type="match status" value="1"/>
</dbReference>
<keyword evidence="1" id="KW-0812">Transmembrane</keyword>
<reference key="1">
    <citation type="submission" date="2010-11" db="EMBL/GenBank/DDBJ databases">
        <title>The complete genome of chromosome of Calditerrivibrio nitroreducens DSM 19672.</title>
        <authorList>
            <consortium name="US DOE Joint Genome Institute (JGI-PGF)"/>
            <person name="Lucas S."/>
            <person name="Copeland A."/>
            <person name="Lapidus A."/>
            <person name="Bruce D."/>
            <person name="Goodwin L."/>
            <person name="Pitluck S."/>
            <person name="Kyrpides N."/>
            <person name="Mavromatis K."/>
            <person name="Ivanova N."/>
            <person name="Mikhailova N."/>
            <person name="Zeytun A."/>
            <person name="Brettin T."/>
            <person name="Detter J.C."/>
            <person name="Tapia R."/>
            <person name="Han C."/>
            <person name="Land M."/>
            <person name="Hauser L."/>
            <person name="Markowitz V."/>
            <person name="Cheng J.-F."/>
            <person name="Hugenholtz P."/>
            <person name="Woyke T."/>
            <person name="Wu D."/>
            <person name="Spring S."/>
            <person name="Schroeder M."/>
            <person name="Brambilla E."/>
            <person name="Klenk H.-P."/>
            <person name="Eisen J.A."/>
        </authorList>
    </citation>
    <scope>NUCLEOTIDE SEQUENCE [LARGE SCALE GENOMIC DNA]</scope>
    <source>
        <strain>DSM 19672</strain>
    </source>
</reference>
<dbReference type="STRING" id="768670.Calni_1019"/>
<organism evidence="2 3">
    <name type="scientific">Calditerrivibrio nitroreducens (strain DSM 19672 / NBRC 101217 / Yu37-1)</name>
    <dbReference type="NCBI Taxonomy" id="768670"/>
    <lineage>
        <taxon>Bacteria</taxon>
        <taxon>Pseudomonadati</taxon>
        <taxon>Deferribacterota</taxon>
        <taxon>Deferribacteres</taxon>
        <taxon>Deferribacterales</taxon>
        <taxon>Calditerrivibrionaceae</taxon>
    </lineage>
</organism>
<keyword evidence="1" id="KW-0472">Membrane</keyword>
<gene>
    <name evidence="2" type="ordered locus">Calni_1019</name>
</gene>
<reference evidence="2 3" key="2">
    <citation type="journal article" date="2011" name="Stand. Genomic Sci.">
        <title>Complete genome sequence of Calditerrivibrio nitroreducens type strain (Yu37-1).</title>
        <authorList>
            <person name="Pitluck S."/>
            <person name="Sikorski J."/>
            <person name="Zeytun A."/>
            <person name="Lapidus A."/>
            <person name="Nolan M."/>
            <person name="Lucas S."/>
            <person name="Hammon N."/>
            <person name="Deshpande S."/>
            <person name="Cheng J.F."/>
            <person name="Tapia R."/>
            <person name="Han C."/>
            <person name="Goodwin L."/>
            <person name="Liolios K."/>
            <person name="Pagani I."/>
            <person name="Ivanova N."/>
            <person name="Mavromatis K."/>
            <person name="Pati A."/>
            <person name="Chen A."/>
            <person name="Palaniappan K."/>
            <person name="Hauser L."/>
            <person name="Chang Y.J."/>
            <person name="Jeffries C.D."/>
            <person name="Detter J.C."/>
            <person name="Brambilla E."/>
            <person name="Djao O.D."/>
            <person name="Rohde M."/>
            <person name="Spring S."/>
            <person name="Goker M."/>
            <person name="Woyke T."/>
            <person name="Bristow J."/>
            <person name="Eisen J.A."/>
            <person name="Markowitz V."/>
            <person name="Hugenholtz P."/>
            <person name="Kyrpides N.C."/>
            <person name="Klenk H.P."/>
            <person name="Land M."/>
        </authorList>
    </citation>
    <scope>NUCLEOTIDE SEQUENCE [LARGE SCALE GENOMIC DNA]</scope>
    <source>
        <strain evidence="3">DSM 19672 / NBRC 101217 / Yu37-1</strain>
    </source>
</reference>
<evidence type="ECO:0000313" key="2">
    <source>
        <dbReference type="EMBL" id="ADR18930.1"/>
    </source>
</evidence>
<keyword evidence="1" id="KW-1133">Transmembrane helix</keyword>
<proteinExistence type="predicted"/>
<protein>
    <submittedName>
        <fullName evidence="2">Positive regulator of sigma E, RseC/MucC</fullName>
    </submittedName>
</protein>
<dbReference type="eggNOG" id="COG3086">
    <property type="taxonomic scope" value="Bacteria"/>
</dbReference>
<dbReference type="PANTHER" id="PTHR35867:SF1">
    <property type="entry name" value="PROTEIN RSEC"/>
    <property type="match status" value="1"/>
</dbReference>